<evidence type="ECO:0000256" key="12">
    <source>
        <dbReference type="RuleBase" id="RU361144"/>
    </source>
</evidence>
<feature type="disulfide bond" evidence="9">
    <location>
        <begin position="580"/>
        <end position="601"/>
    </location>
</feature>
<reference evidence="14" key="2">
    <citation type="submission" date="2022-10" db="EMBL/GenBank/DDBJ databases">
        <authorList>
            <consortium name="ENA_rothamsted_submissions"/>
            <consortium name="culmorum"/>
            <person name="King R."/>
        </authorList>
    </citation>
    <scope>NUCLEOTIDE SEQUENCE</scope>
</reference>
<dbReference type="GO" id="GO:0046872">
    <property type="term" value="F:metal ion binding"/>
    <property type="evidence" value="ECO:0007669"/>
    <property type="project" value="UniProtKB-KW"/>
</dbReference>
<evidence type="ECO:0000256" key="1">
    <source>
        <dbReference type="ARBA" id="ARBA00008139"/>
    </source>
</evidence>
<keyword evidence="12" id="KW-0378">Hydrolase</keyword>
<evidence type="ECO:0000313" key="14">
    <source>
        <dbReference type="EMBL" id="CAG9798299.1"/>
    </source>
</evidence>
<feature type="signal peptide" evidence="13">
    <location>
        <begin position="1"/>
        <end position="21"/>
    </location>
</feature>
<feature type="active site" description="Proton donor 2" evidence="6">
    <location>
        <position position="555"/>
    </location>
</feature>
<keyword evidence="12" id="KW-0482">Metalloprotease</keyword>
<comment type="caution">
    <text evidence="11">Lacks conserved residue(s) required for the propagation of feature annotation.</text>
</comment>
<dbReference type="PANTHER" id="PTHR10514:SF27">
    <property type="entry name" value="ANGIOTENSIN-CONVERTING ENZYME"/>
    <property type="match status" value="1"/>
</dbReference>
<dbReference type="GO" id="GO:0004180">
    <property type="term" value="F:carboxypeptidase activity"/>
    <property type="evidence" value="ECO:0007669"/>
    <property type="project" value="UniProtKB-KW"/>
</dbReference>
<keyword evidence="8 12" id="KW-0862">Zinc</keyword>
<reference evidence="14" key="1">
    <citation type="submission" date="2022-01" db="EMBL/GenBank/DDBJ databases">
        <authorList>
            <person name="King R."/>
        </authorList>
    </citation>
    <scope>NUCLEOTIDE SEQUENCE</scope>
</reference>
<dbReference type="GO" id="GO:0016020">
    <property type="term" value="C:membrane"/>
    <property type="evidence" value="ECO:0007669"/>
    <property type="project" value="InterPro"/>
</dbReference>
<dbReference type="EMBL" id="OU895877">
    <property type="protein sequence ID" value="CAG9798299.1"/>
    <property type="molecule type" value="Genomic_DNA"/>
</dbReference>
<keyword evidence="4 12" id="KW-0325">Glycoprotein</keyword>
<feature type="chain" id="PRO_5040153433" description="Angiotensin-converting enzyme" evidence="13">
    <location>
        <begin position="22"/>
        <end position="665"/>
    </location>
</feature>
<organism evidence="14 15">
    <name type="scientific">Chironomus riparius</name>
    <dbReference type="NCBI Taxonomy" id="315576"/>
    <lineage>
        <taxon>Eukaryota</taxon>
        <taxon>Metazoa</taxon>
        <taxon>Ecdysozoa</taxon>
        <taxon>Arthropoda</taxon>
        <taxon>Hexapoda</taxon>
        <taxon>Insecta</taxon>
        <taxon>Pterygota</taxon>
        <taxon>Neoptera</taxon>
        <taxon>Endopterygota</taxon>
        <taxon>Diptera</taxon>
        <taxon>Nematocera</taxon>
        <taxon>Chironomoidea</taxon>
        <taxon>Chironomidae</taxon>
        <taxon>Chironominae</taxon>
        <taxon>Chironomus</taxon>
    </lineage>
</organism>
<gene>
    <name evidence="14" type="ORF">CHIRRI_LOCUS1283</name>
</gene>
<evidence type="ECO:0000256" key="5">
    <source>
        <dbReference type="PIRSR" id="PIRSR601548-1"/>
    </source>
</evidence>
<keyword evidence="3 9" id="KW-1015">Disulfide bond</keyword>
<comment type="cofactor">
    <cofactor evidence="12">
        <name>Zn(2+)</name>
        <dbReference type="ChEBI" id="CHEBI:29105"/>
    </cofactor>
    <text evidence="12">Binds 1 zinc ion per subunit.</text>
</comment>
<keyword evidence="15" id="KW-1185">Reference proteome</keyword>
<dbReference type="PANTHER" id="PTHR10514">
    <property type="entry name" value="ANGIOTENSIN-CONVERTING ENZYME"/>
    <property type="match status" value="1"/>
</dbReference>
<evidence type="ECO:0000256" key="2">
    <source>
        <dbReference type="ARBA" id="ARBA00022729"/>
    </source>
</evidence>
<dbReference type="PRINTS" id="PR00791">
    <property type="entry name" value="PEPDIPTASEA"/>
</dbReference>
<feature type="binding site" evidence="10">
    <location>
        <position position="422"/>
    </location>
    <ligand>
        <name>Zn(2+)</name>
        <dbReference type="ChEBI" id="CHEBI:29105"/>
        <label>2</label>
        <note>catalytic</note>
    </ligand>
</feature>
<evidence type="ECO:0000256" key="8">
    <source>
        <dbReference type="PIRSR" id="PIRSR601548-3"/>
    </source>
</evidence>
<dbReference type="EC" id="3.4.-.-" evidence="12"/>
<evidence type="ECO:0000256" key="4">
    <source>
        <dbReference type="ARBA" id="ARBA00023180"/>
    </source>
</evidence>
<keyword evidence="12" id="KW-0121">Carboxypeptidase</keyword>
<feature type="binding site" evidence="8">
    <location>
        <position position="445"/>
    </location>
    <ligand>
        <name>Zn(2+)</name>
        <dbReference type="ChEBI" id="CHEBI:29105"/>
        <label>1</label>
        <note>catalytic</note>
    </ligand>
</feature>
<feature type="active site" description="Proton donor 1" evidence="5">
    <location>
        <position position="555"/>
    </location>
</feature>
<feature type="disulfide bond" evidence="9 11">
    <location>
        <begin position="387"/>
        <end position="405"/>
    </location>
</feature>
<evidence type="ECO:0000256" key="11">
    <source>
        <dbReference type="PROSITE-ProRule" id="PRU01355"/>
    </source>
</evidence>
<feature type="active site" description="Proton acceptor 1" evidence="5">
    <location>
        <position position="419"/>
    </location>
</feature>
<dbReference type="SUPFAM" id="SSF55486">
    <property type="entry name" value="Metalloproteases ('zincins'), catalytic domain"/>
    <property type="match status" value="1"/>
</dbReference>
<dbReference type="AlphaFoldDB" id="A0A9N9RKG3"/>
<evidence type="ECO:0000256" key="9">
    <source>
        <dbReference type="PIRSR" id="PIRSR601548-4"/>
    </source>
</evidence>
<feature type="binding site" evidence="7">
    <location>
        <position position="564"/>
    </location>
    <ligand>
        <name>chloride</name>
        <dbReference type="ChEBI" id="CHEBI:17996"/>
        <label>1</label>
    </ligand>
</feature>
<evidence type="ECO:0000256" key="3">
    <source>
        <dbReference type="ARBA" id="ARBA00023157"/>
    </source>
</evidence>
<evidence type="ECO:0000256" key="10">
    <source>
        <dbReference type="PIRSR" id="PIRSR601548-8"/>
    </source>
</evidence>
<proteinExistence type="inferred from homology"/>
<dbReference type="OrthoDB" id="10029630at2759"/>
<dbReference type="Proteomes" id="UP001153620">
    <property type="component" value="Chromosome 1"/>
</dbReference>
<evidence type="ECO:0000256" key="7">
    <source>
        <dbReference type="PIRSR" id="PIRSR601548-2"/>
    </source>
</evidence>
<feature type="binding site" evidence="8">
    <location>
        <position position="418"/>
    </location>
    <ligand>
        <name>Zn(2+)</name>
        <dbReference type="ChEBI" id="CHEBI:29105"/>
        <label>1</label>
        <note>catalytic</note>
    </ligand>
</feature>
<dbReference type="Pfam" id="PF01401">
    <property type="entry name" value="Peptidase_M2"/>
    <property type="match status" value="1"/>
</dbReference>
<comment type="similarity">
    <text evidence="1 11 12">Belongs to the peptidase M2 family.</text>
</comment>
<keyword evidence="8 12" id="KW-0479">Metal-binding</keyword>
<evidence type="ECO:0000313" key="15">
    <source>
        <dbReference type="Proteomes" id="UP001153620"/>
    </source>
</evidence>
<dbReference type="GO" id="GO:0006508">
    <property type="term" value="P:proteolysis"/>
    <property type="evidence" value="ECO:0007669"/>
    <property type="project" value="UniProtKB-KW"/>
</dbReference>
<dbReference type="CDD" id="cd06461">
    <property type="entry name" value="M2_ACE"/>
    <property type="match status" value="1"/>
</dbReference>
<protein>
    <recommendedName>
        <fullName evidence="12">Angiotensin-converting enzyme</fullName>
        <ecNumber evidence="12">3.4.-.-</ecNumber>
    </recommendedName>
</protein>
<name>A0A9N9RKG3_9DIPT</name>
<dbReference type="GO" id="GO:0008237">
    <property type="term" value="F:metallopeptidase activity"/>
    <property type="evidence" value="ECO:0007669"/>
    <property type="project" value="UniProtKB-KW"/>
</dbReference>
<feature type="active site" description="Proton acceptor 2" evidence="6">
    <location>
        <position position="419"/>
    </location>
</feature>
<feature type="binding site" evidence="8">
    <location>
        <position position="422"/>
    </location>
    <ligand>
        <name>Zn(2+)</name>
        <dbReference type="ChEBI" id="CHEBI:29105"/>
        <label>1</label>
        <note>catalytic</note>
    </ligand>
</feature>
<evidence type="ECO:0000256" key="13">
    <source>
        <dbReference type="SAM" id="SignalP"/>
    </source>
</evidence>
<dbReference type="GO" id="GO:0008241">
    <property type="term" value="F:peptidyl-dipeptidase activity"/>
    <property type="evidence" value="ECO:0007669"/>
    <property type="project" value="InterPro"/>
</dbReference>
<evidence type="ECO:0000256" key="6">
    <source>
        <dbReference type="PIRSR" id="PIRSR601548-11"/>
    </source>
</evidence>
<sequence length="665" mass="77970">MQWSWLKVLIVSFLFCEGTASDGVKNFEMFFLTLDKDLTDFNHRIAELAWDALMNPSNINKQVELEDIAGERLRFINRKCKQMGAMNDELLDTQRRAYELMCSGVKFDDPLEQRELLETSSQIQYIYTNTKICIPNSLDICSNAINLWNFTYVQSGDDLRKLSFNREGEIIFLDAKDNQIQLKCYSGEPQLEKLMDNDYSAVTPKNTLDCKRNVDVINYWIWEVWRQSIGPNIRELYPKLIKTMNNGAQKADFSNIGMMWQHEMEIDEVEDLMRDIWTEIQPFYNMLHAFVKSILEKNFKSIDKRNQNIPAHFLGWNANWYHLLKDYIEPTIFSDKWNIDESLRGRKWTSSDVVKKIEDFYTSLGLTRMPRDFWDKSYISNDINMSCHGTAANMFKDDDYRVAVCGYKRLYDLYVITHEMGHVEQYMMSQNKLAPFRTGNTVIQETIGDSIFLGFITPMHLNRLKLIDDSMLFPTTQIPSTSDLHQLLIMALMKVPEIPFGYVFESFRYDLFAERIDMENSNDYFWELTRKIQRIEPPNVDINRHQLFDVAAKFHFAANVPYARYFFANILQYQIFRGLCEATVYGKVKGNETLSMPLHKCDIYGSRRAGKLLKKALKNGSEATFKTILKDLTGMDKISAAALLEYYEPLIEWLKNYLSVYNIVY</sequence>
<dbReference type="InterPro" id="IPR001548">
    <property type="entry name" value="Peptidase_M2"/>
</dbReference>
<accession>A0A9N9RKG3</accession>
<keyword evidence="12" id="KW-0645">Protease</keyword>
<feature type="binding site" evidence="10">
    <location>
        <position position="445"/>
    </location>
    <ligand>
        <name>Zn(2+)</name>
        <dbReference type="ChEBI" id="CHEBI:29105"/>
        <label>2</label>
        <note>catalytic</note>
    </ligand>
</feature>
<dbReference type="InterPro" id="IPR042088">
    <property type="entry name" value="OligoPept_F_C"/>
</dbReference>
<dbReference type="Gene3D" id="1.10.1370.20">
    <property type="entry name" value="Oligoendopeptidase f, C-terminal domain"/>
    <property type="match status" value="1"/>
</dbReference>
<keyword evidence="2 13" id="KW-0732">Signal</keyword>
<dbReference type="PROSITE" id="PS52011">
    <property type="entry name" value="PEPTIDASE_M2"/>
    <property type="match status" value="1"/>
</dbReference>
<feature type="binding site" evidence="10">
    <location>
        <position position="418"/>
    </location>
    <ligand>
        <name>Zn(2+)</name>
        <dbReference type="ChEBI" id="CHEBI:29105"/>
        <label>2</label>
        <note>catalytic</note>
    </ligand>
</feature>